<evidence type="ECO:0000256" key="3">
    <source>
        <dbReference type="ARBA" id="ARBA00022692"/>
    </source>
</evidence>
<keyword evidence="8" id="KW-1185">Reference proteome</keyword>
<evidence type="ECO:0000256" key="2">
    <source>
        <dbReference type="ARBA" id="ARBA00022475"/>
    </source>
</evidence>
<feature type="transmembrane region" description="Helical" evidence="6">
    <location>
        <begin position="6"/>
        <end position="28"/>
    </location>
</feature>
<feature type="transmembrane region" description="Helical" evidence="6">
    <location>
        <begin position="198"/>
        <end position="218"/>
    </location>
</feature>
<evidence type="ECO:0000256" key="5">
    <source>
        <dbReference type="ARBA" id="ARBA00023136"/>
    </source>
</evidence>
<sequence length="219" mass="23257">MTWASFLAYLGVCVMVTLSPGPDTFLVLRFSLVRQFHGILAALGMVTAIFAWAALAGAGAASVMQSYPAVESAIAILGGLYLIYLGVSGFRKSRAVAKADNAIARTETRNIRANSGQRQTSRQAFIAGVLSAALNPKLGLLFLAMLPSFIPKDSNTLWWGMGLGAVFAVVGFLYLLILSTVASKAMHWFKKPEITLRLEMVACAALVIMGAGVLLSALL</sequence>
<evidence type="ECO:0000313" key="8">
    <source>
        <dbReference type="Proteomes" id="UP001595884"/>
    </source>
</evidence>
<evidence type="ECO:0000256" key="6">
    <source>
        <dbReference type="SAM" id="Phobius"/>
    </source>
</evidence>
<feature type="transmembrane region" description="Helical" evidence="6">
    <location>
        <begin position="40"/>
        <end position="61"/>
    </location>
</feature>
<dbReference type="RefSeq" id="WP_346059479.1">
    <property type="nucleotide sequence ID" value="NZ_BAAAVQ010000046.1"/>
</dbReference>
<keyword evidence="5 6" id="KW-0472">Membrane</keyword>
<dbReference type="Proteomes" id="UP001595884">
    <property type="component" value="Unassembled WGS sequence"/>
</dbReference>
<feature type="transmembrane region" description="Helical" evidence="6">
    <location>
        <begin position="124"/>
        <end position="150"/>
    </location>
</feature>
<dbReference type="EMBL" id="JBHSHE010000011">
    <property type="protein sequence ID" value="MFC4714950.1"/>
    <property type="molecule type" value="Genomic_DNA"/>
</dbReference>
<evidence type="ECO:0000256" key="1">
    <source>
        <dbReference type="ARBA" id="ARBA00004651"/>
    </source>
</evidence>
<feature type="transmembrane region" description="Helical" evidence="6">
    <location>
        <begin position="67"/>
        <end position="87"/>
    </location>
</feature>
<evidence type="ECO:0000313" key="7">
    <source>
        <dbReference type="EMBL" id="MFC4714950.1"/>
    </source>
</evidence>
<comment type="subcellular location">
    <subcellularLocation>
        <location evidence="1">Cell membrane</location>
        <topology evidence="1">Multi-pass membrane protein</topology>
    </subcellularLocation>
</comment>
<keyword evidence="3 6" id="KW-0812">Transmembrane</keyword>
<comment type="caution">
    <text evidence="7">The sequence shown here is derived from an EMBL/GenBank/DDBJ whole genome shotgun (WGS) entry which is preliminary data.</text>
</comment>
<dbReference type="InterPro" id="IPR001123">
    <property type="entry name" value="LeuE-type"/>
</dbReference>
<keyword evidence="2" id="KW-1003">Cell membrane</keyword>
<accession>A0ABV9MJB4</accession>
<keyword evidence="4 6" id="KW-1133">Transmembrane helix</keyword>
<protein>
    <submittedName>
        <fullName evidence="7">LysE family translocator</fullName>
    </submittedName>
</protein>
<reference evidence="8" key="1">
    <citation type="journal article" date="2019" name="Int. J. Syst. Evol. Microbiol.">
        <title>The Global Catalogue of Microorganisms (GCM) 10K type strain sequencing project: providing services to taxonomists for standard genome sequencing and annotation.</title>
        <authorList>
            <consortium name="The Broad Institute Genomics Platform"/>
            <consortium name="The Broad Institute Genome Sequencing Center for Infectious Disease"/>
            <person name="Wu L."/>
            <person name="Ma J."/>
        </authorList>
    </citation>
    <scope>NUCLEOTIDE SEQUENCE [LARGE SCALE GENOMIC DNA]</scope>
    <source>
        <strain evidence="8">CGMCC 1.12849</strain>
    </source>
</reference>
<gene>
    <name evidence="7" type="ORF">ACFO7V_02175</name>
</gene>
<dbReference type="PANTHER" id="PTHR30086">
    <property type="entry name" value="ARGININE EXPORTER PROTEIN ARGO"/>
    <property type="match status" value="1"/>
</dbReference>
<dbReference type="Pfam" id="PF01810">
    <property type="entry name" value="LysE"/>
    <property type="match status" value="1"/>
</dbReference>
<proteinExistence type="predicted"/>
<organism evidence="7 8">
    <name type="scientific">Glutamicibacter bergerei</name>
    <dbReference type="NCBI Taxonomy" id="256702"/>
    <lineage>
        <taxon>Bacteria</taxon>
        <taxon>Bacillati</taxon>
        <taxon>Actinomycetota</taxon>
        <taxon>Actinomycetes</taxon>
        <taxon>Micrococcales</taxon>
        <taxon>Micrococcaceae</taxon>
        <taxon>Glutamicibacter</taxon>
    </lineage>
</organism>
<name>A0ABV9MJB4_9MICC</name>
<feature type="transmembrane region" description="Helical" evidence="6">
    <location>
        <begin position="156"/>
        <end position="177"/>
    </location>
</feature>
<dbReference type="PANTHER" id="PTHR30086:SF20">
    <property type="entry name" value="ARGININE EXPORTER PROTEIN ARGO-RELATED"/>
    <property type="match status" value="1"/>
</dbReference>
<evidence type="ECO:0000256" key="4">
    <source>
        <dbReference type="ARBA" id="ARBA00022989"/>
    </source>
</evidence>